<reference evidence="1" key="1">
    <citation type="submission" date="2021-06" db="EMBL/GenBank/DDBJ databases">
        <authorList>
            <person name="Kallberg Y."/>
            <person name="Tangrot J."/>
            <person name="Rosling A."/>
        </authorList>
    </citation>
    <scope>NUCLEOTIDE SEQUENCE</scope>
    <source>
        <strain evidence="1">UK204</strain>
    </source>
</reference>
<sequence>MNLIFADKVGIPSFTLAFLYHMKFLNEGDIVKYRKVEAMLHKNSSLTCKNPCYLVYKDDEYDSIQQFVGPSEGRNYKKHLVFNEISYNDFKNKVGKFYRLMQIINEAINN</sequence>
<proteinExistence type="predicted"/>
<accession>A0A9N9ISY3</accession>
<dbReference type="AlphaFoldDB" id="A0A9N9ISY3"/>
<evidence type="ECO:0000313" key="1">
    <source>
        <dbReference type="EMBL" id="CAG8748400.1"/>
    </source>
</evidence>
<organism evidence="1 2">
    <name type="scientific">Funneliformis caledonium</name>
    <dbReference type="NCBI Taxonomy" id="1117310"/>
    <lineage>
        <taxon>Eukaryota</taxon>
        <taxon>Fungi</taxon>
        <taxon>Fungi incertae sedis</taxon>
        <taxon>Mucoromycota</taxon>
        <taxon>Glomeromycotina</taxon>
        <taxon>Glomeromycetes</taxon>
        <taxon>Glomerales</taxon>
        <taxon>Glomeraceae</taxon>
        <taxon>Funneliformis</taxon>
    </lineage>
</organism>
<evidence type="ECO:0000313" key="2">
    <source>
        <dbReference type="Proteomes" id="UP000789570"/>
    </source>
</evidence>
<comment type="caution">
    <text evidence="1">The sequence shown here is derived from an EMBL/GenBank/DDBJ whole genome shotgun (WGS) entry which is preliminary data.</text>
</comment>
<name>A0A9N9ISY3_9GLOM</name>
<dbReference type="Proteomes" id="UP000789570">
    <property type="component" value="Unassembled WGS sequence"/>
</dbReference>
<dbReference type="EMBL" id="CAJVPQ010017432">
    <property type="protein sequence ID" value="CAG8748400.1"/>
    <property type="molecule type" value="Genomic_DNA"/>
</dbReference>
<protein>
    <submittedName>
        <fullName evidence="1">6319_t:CDS:1</fullName>
    </submittedName>
</protein>
<gene>
    <name evidence="1" type="ORF">FCALED_LOCUS16130</name>
</gene>
<keyword evidence="2" id="KW-1185">Reference proteome</keyword>
<dbReference type="OrthoDB" id="2449165at2759"/>